<accession>A0A6A8MEL8</accession>
<evidence type="ECO:0000313" key="2">
    <source>
        <dbReference type="Proteomes" id="UP000438120"/>
    </source>
</evidence>
<dbReference type="AlphaFoldDB" id="A0A6A8MEL8"/>
<evidence type="ECO:0000313" key="1">
    <source>
        <dbReference type="EMBL" id="MST87229.1"/>
    </source>
</evidence>
<dbReference type="Proteomes" id="UP000438120">
    <property type="component" value="Unassembled WGS sequence"/>
</dbReference>
<gene>
    <name evidence="1" type="ORF">FYJ62_06165</name>
</gene>
<sequence>MNDHKRVPSLKELRGKDYVPFSDKRWRETDPKEVLAGLVFDHSHVTEEAKRKHDELMKRAAEIRKAQRKKTERERKSD</sequence>
<proteinExistence type="predicted"/>
<protein>
    <submittedName>
        <fullName evidence="1">Uncharacterized protein</fullName>
    </submittedName>
</protein>
<dbReference type="EMBL" id="VUMX01000014">
    <property type="protein sequence ID" value="MST87229.1"/>
    <property type="molecule type" value="Genomic_DNA"/>
</dbReference>
<organism evidence="1 2">
    <name type="scientific">Lactobacillus porci</name>
    <dbReference type="NCBI Taxonomy" id="2012477"/>
    <lineage>
        <taxon>Bacteria</taxon>
        <taxon>Bacillati</taxon>
        <taxon>Bacillota</taxon>
        <taxon>Bacilli</taxon>
        <taxon>Lactobacillales</taxon>
        <taxon>Lactobacillaceae</taxon>
        <taxon>Lactobacillus</taxon>
    </lineage>
</organism>
<keyword evidence="2" id="KW-1185">Reference proteome</keyword>
<reference evidence="1 2" key="1">
    <citation type="submission" date="2019-08" db="EMBL/GenBank/DDBJ databases">
        <title>In-depth cultivation of the pig gut microbiome towards novel bacterial diversity and tailored functional studies.</title>
        <authorList>
            <person name="Wylensek D."/>
            <person name="Hitch T.C.A."/>
            <person name="Clavel T."/>
        </authorList>
    </citation>
    <scope>NUCLEOTIDE SEQUENCE [LARGE SCALE GENOMIC DNA]</scope>
    <source>
        <strain evidence="1 2">Bifido-178-WT-2B</strain>
    </source>
</reference>
<name>A0A6A8MEL8_9LACO</name>
<dbReference type="RefSeq" id="WP_154548814.1">
    <property type="nucleotide sequence ID" value="NZ_VUMX01000014.1"/>
</dbReference>
<comment type="caution">
    <text evidence="1">The sequence shown here is derived from an EMBL/GenBank/DDBJ whole genome shotgun (WGS) entry which is preliminary data.</text>
</comment>